<dbReference type="AlphaFoldDB" id="A0A0W8F3B3"/>
<dbReference type="GO" id="GO:0005737">
    <property type="term" value="C:cytoplasm"/>
    <property type="evidence" value="ECO:0007669"/>
    <property type="project" value="TreeGrafter"/>
</dbReference>
<feature type="domain" description="N-acetyltransferase" evidence="3">
    <location>
        <begin position="6"/>
        <end position="141"/>
    </location>
</feature>
<evidence type="ECO:0000256" key="1">
    <source>
        <dbReference type="ARBA" id="ARBA00022679"/>
    </source>
</evidence>
<dbReference type="Gene3D" id="3.40.630.30">
    <property type="match status" value="1"/>
</dbReference>
<comment type="caution">
    <text evidence="4">The sequence shown here is derived from an EMBL/GenBank/DDBJ whole genome shotgun (WGS) entry which is preliminary data.</text>
</comment>
<dbReference type="InterPro" id="IPR000182">
    <property type="entry name" value="GNAT_dom"/>
</dbReference>
<gene>
    <name evidence="4" type="ORF">ASZ90_014928</name>
</gene>
<dbReference type="InterPro" id="IPR045039">
    <property type="entry name" value="NSI-like"/>
</dbReference>
<accession>A0A0W8F3B3</accession>
<keyword evidence="1" id="KW-0808">Transferase</keyword>
<evidence type="ECO:0000259" key="3">
    <source>
        <dbReference type="PROSITE" id="PS51186"/>
    </source>
</evidence>
<dbReference type="EMBL" id="LNQE01001558">
    <property type="protein sequence ID" value="KUG15402.1"/>
    <property type="molecule type" value="Genomic_DNA"/>
</dbReference>
<reference evidence="4" key="1">
    <citation type="journal article" date="2015" name="Proc. Natl. Acad. Sci. U.S.A.">
        <title>Networks of energetic and metabolic interactions define dynamics in microbial communities.</title>
        <authorList>
            <person name="Embree M."/>
            <person name="Liu J.K."/>
            <person name="Al-Bassam M.M."/>
            <person name="Zengler K."/>
        </authorList>
    </citation>
    <scope>NUCLEOTIDE SEQUENCE</scope>
</reference>
<dbReference type="GO" id="GO:0008080">
    <property type="term" value="F:N-acetyltransferase activity"/>
    <property type="evidence" value="ECO:0007669"/>
    <property type="project" value="InterPro"/>
</dbReference>
<dbReference type="PANTHER" id="PTHR43626">
    <property type="entry name" value="ACYL-COA N-ACYLTRANSFERASE"/>
    <property type="match status" value="1"/>
</dbReference>
<dbReference type="PROSITE" id="PS51186">
    <property type="entry name" value="GNAT"/>
    <property type="match status" value="1"/>
</dbReference>
<evidence type="ECO:0000256" key="2">
    <source>
        <dbReference type="ARBA" id="ARBA00023315"/>
    </source>
</evidence>
<dbReference type="PANTHER" id="PTHR43626:SF4">
    <property type="entry name" value="GCN5-RELATED N-ACETYLTRANSFERASE 2, CHLOROPLASTIC"/>
    <property type="match status" value="1"/>
</dbReference>
<evidence type="ECO:0000313" key="4">
    <source>
        <dbReference type="EMBL" id="KUG15402.1"/>
    </source>
</evidence>
<dbReference type="Pfam" id="PF00583">
    <property type="entry name" value="Acetyltransf_1"/>
    <property type="match status" value="1"/>
</dbReference>
<name>A0A0W8F3B3_9ZZZZ</name>
<proteinExistence type="predicted"/>
<sequence>MMKPEISVHIVREWEIAALVDLYRAGGWWLNDHDPTRLPELVRSSFAFAVAVEDATGRSVGMGRVISDGVSDAYIQDMVVIPEFRGRGAGRKIIRVLLAYCYERGVTWIGLIAEPGTEEFYTGIGFSRMKDHIPMRYRGRL</sequence>
<organism evidence="4">
    <name type="scientific">hydrocarbon metagenome</name>
    <dbReference type="NCBI Taxonomy" id="938273"/>
    <lineage>
        <taxon>unclassified sequences</taxon>
        <taxon>metagenomes</taxon>
        <taxon>ecological metagenomes</taxon>
    </lineage>
</organism>
<dbReference type="InterPro" id="IPR016181">
    <property type="entry name" value="Acyl_CoA_acyltransferase"/>
</dbReference>
<protein>
    <submittedName>
        <fullName evidence="4">Gcn5-related</fullName>
    </submittedName>
</protein>
<dbReference type="SUPFAM" id="SSF55729">
    <property type="entry name" value="Acyl-CoA N-acyltransferases (Nat)"/>
    <property type="match status" value="1"/>
</dbReference>
<dbReference type="CDD" id="cd04301">
    <property type="entry name" value="NAT_SF"/>
    <property type="match status" value="1"/>
</dbReference>
<keyword evidence="2" id="KW-0012">Acyltransferase</keyword>